<name>A0A5E5BRY0_9BURK</name>
<dbReference type="Proteomes" id="UP000382040">
    <property type="component" value="Unassembled WGS sequence"/>
</dbReference>
<proteinExistence type="predicted"/>
<protein>
    <submittedName>
        <fullName evidence="1">Uncharacterized protein</fullName>
    </submittedName>
</protein>
<gene>
    <name evidence="1" type="ORF">PBR20603_01140</name>
</gene>
<keyword evidence="2" id="KW-1185">Reference proteome</keyword>
<sequence>MGHVMKLSDAIINVFELDDEATVYAVEPWGPDSEVALVRHPGTEGVPELVVEAGMTYFLEVHIVQQFLEDWITPLREKPTLPAIVQRVIDYAINDA</sequence>
<accession>A0A5E5BRY0</accession>
<dbReference type="AlphaFoldDB" id="A0A5E5BRY0"/>
<evidence type="ECO:0000313" key="1">
    <source>
        <dbReference type="EMBL" id="VVE87213.1"/>
    </source>
</evidence>
<organism evidence="1 2">
    <name type="scientific">Pandoraea bronchicola</name>
    <dbReference type="NCBI Taxonomy" id="2508287"/>
    <lineage>
        <taxon>Bacteria</taxon>
        <taxon>Pseudomonadati</taxon>
        <taxon>Pseudomonadota</taxon>
        <taxon>Betaproteobacteria</taxon>
        <taxon>Burkholderiales</taxon>
        <taxon>Burkholderiaceae</taxon>
        <taxon>Pandoraea</taxon>
    </lineage>
</organism>
<reference evidence="1 2" key="1">
    <citation type="submission" date="2019-08" db="EMBL/GenBank/DDBJ databases">
        <authorList>
            <person name="Peeters C."/>
        </authorList>
    </citation>
    <scope>NUCLEOTIDE SEQUENCE [LARGE SCALE GENOMIC DNA]</scope>
    <source>
        <strain evidence="1 2">LMG 20603</strain>
    </source>
</reference>
<evidence type="ECO:0000313" key="2">
    <source>
        <dbReference type="Proteomes" id="UP000382040"/>
    </source>
</evidence>
<dbReference type="EMBL" id="CABPST010000002">
    <property type="protein sequence ID" value="VVE87213.1"/>
    <property type="molecule type" value="Genomic_DNA"/>
</dbReference>